<sequence>YQQLGRSCSYRESLKVLESDIQHANDLAAAIPKAKGGTRLQMKLVYNKLAPVFLYFLQWIDCSCTCFLPRYFNLFHVLIYKAQIFVVVVLSLQVYTDDGRPKISAHGRKASIKEFYAVILPSLHQLHYDLVELDSSFSSSSSDEENRSGKKKKKKKQPHRENTTPSPKKGSESSSAGRDDECGICLEPCTKMVMPNCCHAMCINCYRDW</sequence>
<dbReference type="SUPFAM" id="SSF57850">
    <property type="entry name" value="RING/U-box"/>
    <property type="match status" value="1"/>
</dbReference>
<evidence type="ECO:0000256" key="4">
    <source>
        <dbReference type="SAM" id="MobiDB-lite"/>
    </source>
</evidence>
<keyword evidence="6" id="KW-1185">Reference proteome</keyword>
<feature type="compositionally biased region" description="Basic residues" evidence="4">
    <location>
        <begin position="149"/>
        <end position="158"/>
    </location>
</feature>
<dbReference type="Proteomes" id="UP000015453">
    <property type="component" value="Unassembled WGS sequence"/>
</dbReference>
<dbReference type="GO" id="GO:0016567">
    <property type="term" value="P:protein ubiquitination"/>
    <property type="evidence" value="ECO:0007669"/>
    <property type="project" value="TreeGrafter"/>
</dbReference>
<feature type="non-terminal residue" evidence="5">
    <location>
        <position position="209"/>
    </location>
</feature>
<dbReference type="EMBL" id="AUSU01003356">
    <property type="protein sequence ID" value="EPS67000.1"/>
    <property type="molecule type" value="Genomic_DNA"/>
</dbReference>
<protein>
    <recommendedName>
        <fullName evidence="7">RING-type domain-containing protein</fullName>
    </recommendedName>
</protein>
<gene>
    <name evidence="5" type="ORF">M569_07776</name>
</gene>
<dbReference type="GO" id="GO:0061630">
    <property type="term" value="F:ubiquitin protein ligase activity"/>
    <property type="evidence" value="ECO:0007669"/>
    <property type="project" value="TreeGrafter"/>
</dbReference>
<dbReference type="AlphaFoldDB" id="S8CJY7"/>
<dbReference type="Gene3D" id="3.30.40.10">
    <property type="entry name" value="Zinc/RING finger domain, C3HC4 (zinc finger)"/>
    <property type="match status" value="1"/>
</dbReference>
<dbReference type="OrthoDB" id="1630758at2759"/>
<accession>S8CJY7</accession>
<dbReference type="PANTHER" id="PTHR15315">
    <property type="entry name" value="RING FINGER PROTEIN 41, 151"/>
    <property type="match status" value="1"/>
</dbReference>
<keyword evidence="3" id="KW-0862">Zinc</keyword>
<proteinExistence type="predicted"/>
<organism evidence="5 6">
    <name type="scientific">Genlisea aurea</name>
    <dbReference type="NCBI Taxonomy" id="192259"/>
    <lineage>
        <taxon>Eukaryota</taxon>
        <taxon>Viridiplantae</taxon>
        <taxon>Streptophyta</taxon>
        <taxon>Embryophyta</taxon>
        <taxon>Tracheophyta</taxon>
        <taxon>Spermatophyta</taxon>
        <taxon>Magnoliopsida</taxon>
        <taxon>eudicotyledons</taxon>
        <taxon>Gunneridae</taxon>
        <taxon>Pentapetalae</taxon>
        <taxon>asterids</taxon>
        <taxon>lamiids</taxon>
        <taxon>Lamiales</taxon>
        <taxon>Lentibulariaceae</taxon>
        <taxon>Genlisea</taxon>
    </lineage>
</organism>
<evidence type="ECO:0000256" key="1">
    <source>
        <dbReference type="ARBA" id="ARBA00022723"/>
    </source>
</evidence>
<dbReference type="PANTHER" id="PTHR15315:SF35">
    <property type="entry name" value="F21J9.10"/>
    <property type="match status" value="1"/>
</dbReference>
<evidence type="ECO:0000256" key="3">
    <source>
        <dbReference type="ARBA" id="ARBA00022833"/>
    </source>
</evidence>
<feature type="region of interest" description="Disordered" evidence="4">
    <location>
        <begin position="137"/>
        <end position="179"/>
    </location>
</feature>
<keyword evidence="2" id="KW-0863">Zinc-finger</keyword>
<evidence type="ECO:0008006" key="7">
    <source>
        <dbReference type="Google" id="ProtNLM"/>
    </source>
</evidence>
<comment type="caution">
    <text evidence="5">The sequence shown here is derived from an EMBL/GenBank/DDBJ whole genome shotgun (WGS) entry which is preliminary data.</text>
</comment>
<evidence type="ECO:0000313" key="6">
    <source>
        <dbReference type="Proteomes" id="UP000015453"/>
    </source>
</evidence>
<dbReference type="InterPro" id="IPR013083">
    <property type="entry name" value="Znf_RING/FYVE/PHD"/>
</dbReference>
<reference evidence="5 6" key="1">
    <citation type="journal article" date="2013" name="BMC Genomics">
        <title>The miniature genome of a carnivorous plant Genlisea aurea contains a low number of genes and short non-coding sequences.</title>
        <authorList>
            <person name="Leushkin E.V."/>
            <person name="Sutormin R.A."/>
            <person name="Nabieva E.R."/>
            <person name="Penin A.A."/>
            <person name="Kondrashov A.S."/>
            <person name="Logacheva M.D."/>
        </authorList>
    </citation>
    <scope>NUCLEOTIDE SEQUENCE [LARGE SCALE GENOMIC DNA]</scope>
</reference>
<evidence type="ECO:0000256" key="2">
    <source>
        <dbReference type="ARBA" id="ARBA00022771"/>
    </source>
</evidence>
<dbReference type="InterPro" id="IPR017907">
    <property type="entry name" value="Znf_RING_CS"/>
</dbReference>
<dbReference type="PROSITE" id="PS00518">
    <property type="entry name" value="ZF_RING_1"/>
    <property type="match status" value="1"/>
</dbReference>
<keyword evidence="1" id="KW-0479">Metal-binding</keyword>
<name>S8CJY7_9LAMI</name>
<dbReference type="GO" id="GO:0008270">
    <property type="term" value="F:zinc ion binding"/>
    <property type="evidence" value="ECO:0007669"/>
    <property type="project" value="UniProtKB-KW"/>
</dbReference>
<feature type="non-terminal residue" evidence="5">
    <location>
        <position position="1"/>
    </location>
</feature>
<evidence type="ECO:0000313" key="5">
    <source>
        <dbReference type="EMBL" id="EPS67000.1"/>
    </source>
</evidence>